<evidence type="ECO:0000259" key="3">
    <source>
        <dbReference type="PROSITE" id="PS51829"/>
    </source>
</evidence>
<dbReference type="PANTHER" id="PTHR41775">
    <property type="entry name" value="SECRETED PROTEIN-RELATED"/>
    <property type="match status" value="1"/>
</dbReference>
<evidence type="ECO:0000256" key="1">
    <source>
        <dbReference type="ARBA" id="ARBA00022670"/>
    </source>
</evidence>
<dbReference type="EMBL" id="CAADFH010000018">
    <property type="protein sequence ID" value="VFJ91820.1"/>
    <property type="molecule type" value="Genomic_DNA"/>
</dbReference>
<dbReference type="InterPro" id="IPR008757">
    <property type="entry name" value="Peptidase_M6-like_domain"/>
</dbReference>
<proteinExistence type="predicted"/>
<keyword evidence="1 4" id="KW-0645">Protease</keyword>
<accession>A0A450UH13</accession>
<dbReference type="NCBIfam" id="TIGR03296">
    <property type="entry name" value="M6dom_TIGR03296"/>
    <property type="match status" value="1"/>
</dbReference>
<organism evidence="4">
    <name type="scientific">Candidatus Kentrum sp. LFY</name>
    <dbReference type="NCBI Taxonomy" id="2126342"/>
    <lineage>
        <taxon>Bacteria</taxon>
        <taxon>Pseudomonadati</taxon>
        <taxon>Pseudomonadota</taxon>
        <taxon>Gammaproteobacteria</taxon>
        <taxon>Candidatus Kentrum</taxon>
    </lineage>
</organism>
<dbReference type="InterPro" id="IPR008979">
    <property type="entry name" value="Galactose-bd-like_sf"/>
</dbReference>
<dbReference type="PANTHER" id="PTHR41775:SF1">
    <property type="entry name" value="PEPTIDASE M6-LIKE DOMAIN-CONTAINING PROTEIN"/>
    <property type="match status" value="1"/>
</dbReference>
<protein>
    <submittedName>
        <fullName evidence="4">M6 family metalloprotease domain-containing protein</fullName>
    </submittedName>
</protein>
<feature type="domain" description="P/Homo B" evidence="3">
    <location>
        <begin position="475"/>
        <end position="613"/>
    </location>
</feature>
<keyword evidence="4" id="KW-0482">Metalloprotease</keyword>
<dbReference type="SUPFAM" id="SSF49785">
    <property type="entry name" value="Galactose-binding domain-like"/>
    <property type="match status" value="1"/>
</dbReference>
<dbReference type="InterPro" id="IPR002884">
    <property type="entry name" value="P_dom"/>
</dbReference>
<dbReference type="Gene3D" id="2.60.120.260">
    <property type="entry name" value="Galactose-binding domain-like"/>
    <property type="match status" value="1"/>
</dbReference>
<dbReference type="AlphaFoldDB" id="A0A450UH13"/>
<dbReference type="PROSITE" id="PS51829">
    <property type="entry name" value="P_HOMO_B"/>
    <property type="match status" value="1"/>
</dbReference>
<dbReference type="GO" id="GO:0008237">
    <property type="term" value="F:metallopeptidase activity"/>
    <property type="evidence" value="ECO:0007669"/>
    <property type="project" value="UniProtKB-KW"/>
</dbReference>
<sequence>MISVRSPQGDGPDVQLRVFGDEFYSRCETPKGHTVVYDLKKEKFCYATLEAGHFASTGIPSDQPAPTDLRYHIQEDKAVRNEAFSRRYNEMRPRANLPPGIFRALGKYNGLIDENSLSIGKVRGLTIMIDFQDEQTSITQNQINEFLNGDDFTAYGNYCSVKEYFEIMSGCKLKYTNEVVGPVRLSKNKMYYHHNPCMKEALDKAVSKFNLDLSKFDSKDRGVIDAINFVYAGQVIYRGWLHPHNHNMDAHGNSTYNGTKADLYTIQNLGRVAADMKIGTFCHEAGHLICRFPDLYDYGNRDEDFDPSEGFGRYCLMGSGNHLGGGRVPAPICAYLRELADWTEEVSLNEDSTFQIEHGKYNCVYKYKISKSNEYFLIENRMRMGLDKYCPSSGLGVYHCDTRGSNEWQDGTAERHYQCALIQADGRRDLEDNRNRGDTTDLFKERSGVALAHNTVPHSRAWDGTDSGLKISNISAPGAVISVDLGEPKESDGPIVKESFPSALIPDSDPEGIMDTITVLENKKITALRVEIDISHTYVGDLKIQLITPHGFIPLKQTDRGDSGDDWRVVYNINSPIVDGKSTAGNWSLRVADIASQDVGVLNSWKVAIGFTS</sequence>
<dbReference type="GO" id="GO:0006508">
    <property type="term" value="P:proteolysis"/>
    <property type="evidence" value="ECO:0007669"/>
    <property type="project" value="UniProtKB-KW"/>
</dbReference>
<keyword evidence="2" id="KW-0378">Hydrolase</keyword>
<name>A0A450UH13_9GAMM</name>
<dbReference type="Pfam" id="PF01483">
    <property type="entry name" value="P_proprotein"/>
    <property type="match status" value="1"/>
</dbReference>
<reference evidence="4" key="1">
    <citation type="submission" date="2019-02" db="EMBL/GenBank/DDBJ databases">
        <authorList>
            <person name="Gruber-Vodicka R. H."/>
            <person name="Seah K. B. B."/>
        </authorList>
    </citation>
    <scope>NUCLEOTIDE SEQUENCE</scope>
    <source>
        <strain evidence="4">BECK_M6</strain>
    </source>
</reference>
<dbReference type="GO" id="GO:0004252">
    <property type="term" value="F:serine-type endopeptidase activity"/>
    <property type="evidence" value="ECO:0007669"/>
    <property type="project" value="InterPro"/>
</dbReference>
<evidence type="ECO:0000313" key="4">
    <source>
        <dbReference type="EMBL" id="VFJ91820.1"/>
    </source>
</evidence>
<gene>
    <name evidence="4" type="ORF">BECKLFY1418A_GA0070994_101841</name>
</gene>
<evidence type="ECO:0000256" key="2">
    <source>
        <dbReference type="ARBA" id="ARBA00022801"/>
    </source>
</evidence>